<dbReference type="InterPro" id="IPR002347">
    <property type="entry name" value="SDR_fam"/>
</dbReference>
<dbReference type="CDD" id="cd05374">
    <property type="entry name" value="17beta-HSD-like_SDR_c"/>
    <property type="match status" value="1"/>
</dbReference>
<dbReference type="PROSITE" id="PS00061">
    <property type="entry name" value="ADH_SHORT"/>
    <property type="match status" value="1"/>
</dbReference>
<dbReference type="InterPro" id="IPR036291">
    <property type="entry name" value="NAD(P)-bd_dom_sf"/>
</dbReference>
<dbReference type="Gene3D" id="3.40.50.720">
    <property type="entry name" value="NAD(P)-binding Rossmann-like Domain"/>
    <property type="match status" value="1"/>
</dbReference>
<dbReference type="SUPFAM" id="SSF51735">
    <property type="entry name" value="NAD(P)-binding Rossmann-fold domains"/>
    <property type="match status" value="1"/>
</dbReference>
<comment type="similarity">
    <text evidence="1">Belongs to the short-chain dehydrogenases/reductases (SDR) family.</text>
</comment>
<evidence type="ECO:0000313" key="4">
    <source>
        <dbReference type="Proteomes" id="UP001553161"/>
    </source>
</evidence>
<dbReference type="Pfam" id="PF00106">
    <property type="entry name" value="adh_short"/>
    <property type="match status" value="1"/>
</dbReference>
<name>A0ABV3L685_9RHOB</name>
<proteinExistence type="inferred from homology"/>
<keyword evidence="2" id="KW-0560">Oxidoreductase</keyword>
<sequence length="275" mass="30437">MSRTILITGCSSGIGAHAARALHDAGWRVFATCRAEADAARLRDAGLEALKLDYRDSGSMTAAVGEILSRTGGRLDALFNNGAHALPAPVEDIPTDGLRDLFEVNFFGWHELTRLVLPAMRAQGQGRIVMCSSVLGFVPAKWRGAYVASKYAIEGYSDVLRLEMREFGIHVSLIQPGPIRTDFRKNAILQFERWIDWRNSPRVAQYEASLLDLLRKGSGDSPFQLPPSAVTRPLIHALTAKRPRRRYRVTTPTRVIAQMQGLLPAAALDRLYDRA</sequence>
<evidence type="ECO:0000313" key="3">
    <source>
        <dbReference type="EMBL" id="MEV8467090.1"/>
    </source>
</evidence>
<protein>
    <submittedName>
        <fullName evidence="3">SDR family NAD(P)-dependent oxidoreductase</fullName>
    </submittedName>
</protein>
<organism evidence="3 4">
    <name type="scientific">Meridianimarinicoccus marinus</name>
    <dbReference type="NCBI Taxonomy" id="3231483"/>
    <lineage>
        <taxon>Bacteria</taxon>
        <taxon>Pseudomonadati</taxon>
        <taxon>Pseudomonadota</taxon>
        <taxon>Alphaproteobacteria</taxon>
        <taxon>Rhodobacterales</taxon>
        <taxon>Paracoccaceae</taxon>
        <taxon>Meridianimarinicoccus</taxon>
    </lineage>
</organism>
<dbReference type="EMBL" id="JBFBVU010000010">
    <property type="protein sequence ID" value="MEV8467090.1"/>
    <property type="molecule type" value="Genomic_DNA"/>
</dbReference>
<dbReference type="PANTHER" id="PTHR44169:SF6">
    <property type="entry name" value="NADPH-DEPENDENT 1-ACYLDIHYDROXYACETONE PHOSPHATE REDUCTASE"/>
    <property type="match status" value="1"/>
</dbReference>
<evidence type="ECO:0000256" key="1">
    <source>
        <dbReference type="ARBA" id="ARBA00006484"/>
    </source>
</evidence>
<gene>
    <name evidence="3" type="ORF">AB0T83_09895</name>
</gene>
<keyword evidence="4" id="KW-1185">Reference proteome</keyword>
<accession>A0ABV3L685</accession>
<comment type="caution">
    <text evidence="3">The sequence shown here is derived from an EMBL/GenBank/DDBJ whole genome shotgun (WGS) entry which is preliminary data.</text>
</comment>
<evidence type="ECO:0000256" key="2">
    <source>
        <dbReference type="ARBA" id="ARBA00023002"/>
    </source>
</evidence>
<dbReference type="RefSeq" id="WP_366192866.1">
    <property type="nucleotide sequence ID" value="NZ_JBFBVU010000010.1"/>
</dbReference>
<reference evidence="3 4" key="1">
    <citation type="submission" date="2024-07" db="EMBL/GenBank/DDBJ databases">
        <authorList>
            <person name="Kang M."/>
        </authorList>
    </citation>
    <scope>NUCLEOTIDE SEQUENCE [LARGE SCALE GENOMIC DNA]</scope>
    <source>
        <strain evidence="3 4">DFM31</strain>
    </source>
</reference>
<dbReference type="Proteomes" id="UP001553161">
    <property type="component" value="Unassembled WGS sequence"/>
</dbReference>
<dbReference type="PRINTS" id="PR00081">
    <property type="entry name" value="GDHRDH"/>
</dbReference>
<dbReference type="InterPro" id="IPR020904">
    <property type="entry name" value="Sc_DH/Rdtase_CS"/>
</dbReference>
<dbReference type="PANTHER" id="PTHR44169">
    <property type="entry name" value="NADPH-DEPENDENT 1-ACYLDIHYDROXYACETONE PHOSPHATE REDUCTASE"/>
    <property type="match status" value="1"/>
</dbReference>